<evidence type="ECO:0000313" key="4">
    <source>
        <dbReference type="Proteomes" id="UP000193067"/>
    </source>
</evidence>
<dbReference type="Proteomes" id="UP000193067">
    <property type="component" value="Unassembled WGS sequence"/>
</dbReference>
<evidence type="ECO:0000256" key="2">
    <source>
        <dbReference type="SAM" id="SignalP"/>
    </source>
</evidence>
<proteinExistence type="predicted"/>
<gene>
    <name evidence="3" type="ORF">PYCCODRAFT_621978</name>
</gene>
<dbReference type="AlphaFoldDB" id="A0A1Y2J2A3"/>
<keyword evidence="4" id="KW-1185">Reference proteome</keyword>
<feature type="signal peptide" evidence="2">
    <location>
        <begin position="1"/>
        <end position="16"/>
    </location>
</feature>
<name>A0A1Y2J2A3_TRAC3</name>
<sequence>MISIVAIVALLALARWESSFSGLRTQPTTSTDGQSDGDGGANLLGSSRAQRTSSTTIDGRWSVSRASSVRYRVLYFRFIGTYAAPSPFLASSSSRQRSRTLFPPALRALHAAAFPTLRLMRTSRLPSVSPANPL</sequence>
<evidence type="ECO:0008006" key="5">
    <source>
        <dbReference type="Google" id="ProtNLM"/>
    </source>
</evidence>
<reference evidence="3 4" key="1">
    <citation type="journal article" date="2015" name="Biotechnol. Biofuels">
        <title>Enhanced degradation of softwood versus hardwood by the white-rot fungus Pycnoporus coccineus.</title>
        <authorList>
            <person name="Couturier M."/>
            <person name="Navarro D."/>
            <person name="Chevret D."/>
            <person name="Henrissat B."/>
            <person name="Piumi F."/>
            <person name="Ruiz-Duenas F.J."/>
            <person name="Martinez A.T."/>
            <person name="Grigoriev I.V."/>
            <person name="Riley R."/>
            <person name="Lipzen A."/>
            <person name="Berrin J.G."/>
            <person name="Master E.R."/>
            <person name="Rosso M.N."/>
        </authorList>
    </citation>
    <scope>NUCLEOTIDE SEQUENCE [LARGE SCALE GENOMIC DNA]</scope>
    <source>
        <strain evidence="3 4">BRFM310</strain>
    </source>
</reference>
<organism evidence="3 4">
    <name type="scientific">Trametes coccinea (strain BRFM310)</name>
    <name type="common">Pycnoporus coccineus</name>
    <dbReference type="NCBI Taxonomy" id="1353009"/>
    <lineage>
        <taxon>Eukaryota</taxon>
        <taxon>Fungi</taxon>
        <taxon>Dikarya</taxon>
        <taxon>Basidiomycota</taxon>
        <taxon>Agaricomycotina</taxon>
        <taxon>Agaricomycetes</taxon>
        <taxon>Polyporales</taxon>
        <taxon>Polyporaceae</taxon>
        <taxon>Trametes</taxon>
    </lineage>
</organism>
<evidence type="ECO:0000313" key="3">
    <source>
        <dbReference type="EMBL" id="OSD07529.1"/>
    </source>
</evidence>
<keyword evidence="2" id="KW-0732">Signal</keyword>
<feature type="chain" id="PRO_5012802071" description="Secreted protein" evidence="2">
    <location>
        <begin position="17"/>
        <end position="134"/>
    </location>
</feature>
<dbReference type="EMBL" id="KZ084088">
    <property type="protein sequence ID" value="OSD07529.1"/>
    <property type="molecule type" value="Genomic_DNA"/>
</dbReference>
<accession>A0A1Y2J2A3</accession>
<feature type="region of interest" description="Disordered" evidence="1">
    <location>
        <begin position="23"/>
        <end position="51"/>
    </location>
</feature>
<protein>
    <recommendedName>
        <fullName evidence="5">Secreted protein</fullName>
    </recommendedName>
</protein>
<evidence type="ECO:0000256" key="1">
    <source>
        <dbReference type="SAM" id="MobiDB-lite"/>
    </source>
</evidence>